<dbReference type="Proteomes" id="UP000324832">
    <property type="component" value="Unassembled WGS sequence"/>
</dbReference>
<protein>
    <submittedName>
        <fullName evidence="2">Uncharacterized protein</fullName>
    </submittedName>
</protein>
<dbReference type="EMBL" id="FZQP02000415">
    <property type="protein sequence ID" value="VVC88884.1"/>
    <property type="molecule type" value="Genomic_DNA"/>
</dbReference>
<name>A0A5E4PUC8_9NEOP</name>
<proteinExistence type="predicted"/>
<feature type="non-terminal residue" evidence="2">
    <location>
        <position position="416"/>
    </location>
</feature>
<organism evidence="2 3">
    <name type="scientific">Leptidea sinapis</name>
    <dbReference type="NCBI Taxonomy" id="189913"/>
    <lineage>
        <taxon>Eukaryota</taxon>
        <taxon>Metazoa</taxon>
        <taxon>Ecdysozoa</taxon>
        <taxon>Arthropoda</taxon>
        <taxon>Hexapoda</taxon>
        <taxon>Insecta</taxon>
        <taxon>Pterygota</taxon>
        <taxon>Neoptera</taxon>
        <taxon>Endopterygota</taxon>
        <taxon>Lepidoptera</taxon>
        <taxon>Glossata</taxon>
        <taxon>Ditrysia</taxon>
        <taxon>Papilionoidea</taxon>
        <taxon>Pieridae</taxon>
        <taxon>Dismorphiinae</taxon>
        <taxon>Leptidea</taxon>
    </lineage>
</organism>
<feature type="coiled-coil region" evidence="1">
    <location>
        <begin position="36"/>
        <end position="63"/>
    </location>
</feature>
<evidence type="ECO:0000256" key="1">
    <source>
        <dbReference type="SAM" id="Coils"/>
    </source>
</evidence>
<feature type="non-terminal residue" evidence="2">
    <location>
        <position position="1"/>
    </location>
</feature>
<feature type="coiled-coil region" evidence="1">
    <location>
        <begin position="90"/>
        <end position="352"/>
    </location>
</feature>
<reference evidence="2 3" key="1">
    <citation type="submission" date="2017-07" db="EMBL/GenBank/DDBJ databases">
        <authorList>
            <person name="Talla V."/>
            <person name="Backstrom N."/>
        </authorList>
    </citation>
    <scope>NUCLEOTIDE SEQUENCE [LARGE SCALE GENOMIC DNA]</scope>
</reference>
<evidence type="ECO:0000313" key="2">
    <source>
        <dbReference type="EMBL" id="VVC88884.1"/>
    </source>
</evidence>
<evidence type="ECO:0000313" key="3">
    <source>
        <dbReference type="Proteomes" id="UP000324832"/>
    </source>
</evidence>
<keyword evidence="1" id="KW-0175">Coiled coil</keyword>
<dbReference type="AlphaFoldDB" id="A0A5E4PUC8"/>
<accession>A0A5E4PUC8</accession>
<keyword evidence="3" id="KW-1185">Reference proteome</keyword>
<gene>
    <name evidence="2" type="ORF">LSINAPIS_LOCUS2145</name>
</gene>
<sequence length="416" mass="48587">NLLQKLQKYEWQEQLLRNENVTNPGNENHSAIEPEIRKLVSDNQALSKQVEELLKEKLQHEEYYGNNQSIEVQELRRQVGLLTKSIACERRGLEMKLDTALADYMEIEKQYKKLHSDRNILEKELKTKEKHIFELKEKCNDLEDKVAELNKTLDECKVVCLAEKKSNEDMKSQLALCRKELVEKTNREGEAKLKVAEALQLFDFVSAQKTEALKTVSDLKEELTKVKNSIAAVSREAEESYRREIDGVKERYNEKVTDIENKILQASNESLIIKQNDNIKALDPKLALAEEKLEAIFQDLQALAMDMQRVQDWHAREIKRRDWEHKLLEGQCEELKLQVNHLEKSLDESHDMGGVHERARVSGVKKALGKWKESYVDMTEKMKKKFEELYEENKHLKSLHQLPSNSTLSTYCRLQL</sequence>